<sequence>PYYVDMDQNLFLQASLHSSDRNLTLFVDTCVASPNSSDFRTLAYELTKSGCASDKTYSLFPSPRPDVARFGFSSFSFVSRFPSVFLRCQLDVCRLHDYSSRCYQGCVSRFRRNADS</sequence>
<accession>A0A7K7EN20</accession>
<dbReference type="PANTHER" id="PTHR14002:SF38">
    <property type="entry name" value="CUB AND ZONA PELLUCIDA-LIKE DOMAIN-CONTAINING PROTEIN 1"/>
    <property type="match status" value="1"/>
</dbReference>
<evidence type="ECO:0000256" key="2">
    <source>
        <dbReference type="ARBA" id="ARBA00023157"/>
    </source>
</evidence>
<keyword evidence="5" id="KW-1185">Reference proteome</keyword>
<organism evidence="4 5">
    <name type="scientific">Sylvia atricapilla</name>
    <name type="common">blackcap</name>
    <dbReference type="NCBI Taxonomy" id="48155"/>
    <lineage>
        <taxon>Eukaryota</taxon>
        <taxon>Metazoa</taxon>
        <taxon>Chordata</taxon>
        <taxon>Craniata</taxon>
        <taxon>Vertebrata</taxon>
        <taxon>Euteleostomi</taxon>
        <taxon>Archelosauria</taxon>
        <taxon>Archosauria</taxon>
        <taxon>Dinosauria</taxon>
        <taxon>Saurischia</taxon>
        <taxon>Theropoda</taxon>
        <taxon>Coelurosauria</taxon>
        <taxon>Aves</taxon>
        <taxon>Neognathae</taxon>
        <taxon>Neoaves</taxon>
        <taxon>Telluraves</taxon>
        <taxon>Australaves</taxon>
        <taxon>Passeriformes</taxon>
        <taxon>Sylvioidea</taxon>
        <taxon>Sylviidae</taxon>
        <taxon>Sylviinae</taxon>
        <taxon>Sylvia</taxon>
    </lineage>
</organism>
<comment type="caution">
    <text evidence="4">The sequence shown here is derived from an EMBL/GenBank/DDBJ whole genome shotgun (WGS) entry which is preliminary data.</text>
</comment>
<evidence type="ECO:0000313" key="5">
    <source>
        <dbReference type="Proteomes" id="UP000573818"/>
    </source>
</evidence>
<reference evidence="4 5" key="1">
    <citation type="submission" date="2019-09" db="EMBL/GenBank/DDBJ databases">
        <title>Bird 10,000 Genomes (B10K) Project - Family phase.</title>
        <authorList>
            <person name="Zhang G."/>
        </authorList>
    </citation>
    <scope>NUCLEOTIDE SEQUENCE [LARGE SCALE GENOMIC DNA]</scope>
    <source>
        <strain evidence="4">OUT-0013</strain>
        <tissue evidence="4">Blood</tissue>
    </source>
</reference>
<dbReference type="InterPro" id="IPR055355">
    <property type="entry name" value="ZP-C"/>
</dbReference>
<dbReference type="AlphaFoldDB" id="A0A7K7EN20"/>
<feature type="non-terminal residue" evidence="4">
    <location>
        <position position="1"/>
    </location>
</feature>
<evidence type="ECO:0000259" key="3">
    <source>
        <dbReference type="PROSITE" id="PS51034"/>
    </source>
</evidence>
<dbReference type="InterPro" id="IPR042235">
    <property type="entry name" value="ZP-C_dom"/>
</dbReference>
<gene>
    <name evidence="4" type="primary">Dmbt1_6</name>
    <name evidence="4" type="ORF">SYLATR_R09340</name>
</gene>
<dbReference type="EMBL" id="VZSL01000096">
    <property type="protein sequence ID" value="NWY46534.1"/>
    <property type="molecule type" value="Genomic_DNA"/>
</dbReference>
<proteinExistence type="predicted"/>
<dbReference type="Gene3D" id="2.60.40.4100">
    <property type="entry name" value="Zona pellucida, ZP-C domain"/>
    <property type="match status" value="1"/>
</dbReference>
<protein>
    <submittedName>
        <fullName evidence="4">DMBT1 protein</fullName>
    </submittedName>
</protein>
<evidence type="ECO:0000256" key="1">
    <source>
        <dbReference type="ARBA" id="ARBA00022729"/>
    </source>
</evidence>
<feature type="non-terminal residue" evidence="4">
    <location>
        <position position="116"/>
    </location>
</feature>
<dbReference type="InterPro" id="IPR001507">
    <property type="entry name" value="ZP_dom"/>
</dbReference>
<dbReference type="Pfam" id="PF00100">
    <property type="entry name" value="Zona_pellucida"/>
    <property type="match status" value="1"/>
</dbReference>
<keyword evidence="2" id="KW-1015">Disulfide bond</keyword>
<name>A0A7K7EN20_9SYLV</name>
<dbReference type="PROSITE" id="PS51034">
    <property type="entry name" value="ZP_2"/>
    <property type="match status" value="1"/>
</dbReference>
<dbReference type="Proteomes" id="UP000573818">
    <property type="component" value="Unassembled WGS sequence"/>
</dbReference>
<dbReference type="PANTHER" id="PTHR14002">
    <property type="entry name" value="ENDOGLIN/TGF-BETA RECEPTOR TYPE III"/>
    <property type="match status" value="1"/>
</dbReference>
<evidence type="ECO:0000313" key="4">
    <source>
        <dbReference type="EMBL" id="NWY46534.1"/>
    </source>
</evidence>
<keyword evidence="1" id="KW-0732">Signal</keyword>
<feature type="domain" description="ZP" evidence="3">
    <location>
        <begin position="1"/>
        <end position="109"/>
    </location>
</feature>